<keyword evidence="2" id="KW-0479">Metal-binding</keyword>
<sequence length="177" mass="19776">MASQISICLTPMLQVSGVKHSAKSNYPLNLTLQSSRGTRTIGIIKAIHDKSSGGFQPIHSQVSQDTVLSHEAVKNDQYAESFHKVMVINKIRTQINEVKRMLRSMEDGEISISAYDTAWVALVRNLDDENKPQFPSSLQWIVDNQLPDGSWGDELFVAHDRILNTLACVIALKSWNV</sequence>
<protein>
    <submittedName>
        <fullName evidence="4">Uncharacterized protein</fullName>
    </submittedName>
</protein>
<dbReference type="PANTHER" id="PTHR31739:SF4">
    <property type="entry name" value="ENT-COPALYL DIPHOSPHATE SYNTHASE, CHLOROPLASTIC"/>
    <property type="match status" value="1"/>
</dbReference>
<evidence type="ECO:0000256" key="1">
    <source>
        <dbReference type="ARBA" id="ARBA00001946"/>
    </source>
</evidence>
<reference evidence="4 5" key="1">
    <citation type="journal article" date="2022" name="Nat. Genet.">
        <title>Improved pea reference genome and pan-genome highlight genomic features and evolutionary characteristics.</title>
        <authorList>
            <person name="Yang T."/>
            <person name="Liu R."/>
            <person name="Luo Y."/>
            <person name="Hu S."/>
            <person name="Wang D."/>
            <person name="Wang C."/>
            <person name="Pandey M.K."/>
            <person name="Ge S."/>
            <person name="Xu Q."/>
            <person name="Li N."/>
            <person name="Li G."/>
            <person name="Huang Y."/>
            <person name="Saxena R.K."/>
            <person name="Ji Y."/>
            <person name="Li M."/>
            <person name="Yan X."/>
            <person name="He Y."/>
            <person name="Liu Y."/>
            <person name="Wang X."/>
            <person name="Xiang C."/>
            <person name="Varshney R.K."/>
            <person name="Ding H."/>
            <person name="Gao S."/>
            <person name="Zong X."/>
        </authorList>
    </citation>
    <scope>NUCLEOTIDE SEQUENCE [LARGE SCALE GENOMIC DNA]</scope>
    <source>
        <strain evidence="4 5">cv. Zhongwan 6</strain>
    </source>
</reference>
<keyword evidence="5" id="KW-1185">Reference proteome</keyword>
<comment type="cofactor">
    <cofactor evidence="1">
        <name>Mg(2+)</name>
        <dbReference type="ChEBI" id="CHEBI:18420"/>
    </cofactor>
</comment>
<dbReference type="PANTHER" id="PTHR31739">
    <property type="entry name" value="ENT-COPALYL DIPHOSPHATE SYNTHASE, CHLOROPLASTIC"/>
    <property type="match status" value="1"/>
</dbReference>
<name>A0A9D5B1C9_PEA</name>
<organism evidence="4 5">
    <name type="scientific">Pisum sativum</name>
    <name type="common">Garden pea</name>
    <name type="synonym">Lathyrus oleraceus</name>
    <dbReference type="NCBI Taxonomy" id="3888"/>
    <lineage>
        <taxon>Eukaryota</taxon>
        <taxon>Viridiplantae</taxon>
        <taxon>Streptophyta</taxon>
        <taxon>Embryophyta</taxon>
        <taxon>Tracheophyta</taxon>
        <taxon>Spermatophyta</taxon>
        <taxon>Magnoliopsida</taxon>
        <taxon>eudicotyledons</taxon>
        <taxon>Gunneridae</taxon>
        <taxon>Pentapetalae</taxon>
        <taxon>rosids</taxon>
        <taxon>fabids</taxon>
        <taxon>Fabales</taxon>
        <taxon>Fabaceae</taxon>
        <taxon>Papilionoideae</taxon>
        <taxon>50 kb inversion clade</taxon>
        <taxon>NPAAA clade</taxon>
        <taxon>Hologalegina</taxon>
        <taxon>IRL clade</taxon>
        <taxon>Fabeae</taxon>
        <taxon>Lathyrus</taxon>
    </lineage>
</organism>
<comment type="caution">
    <text evidence="4">The sequence shown here is derived from an EMBL/GenBank/DDBJ whole genome shotgun (WGS) entry which is preliminary data.</text>
</comment>
<dbReference type="Gramene" id="Psat03G0220300-T2">
    <property type="protein sequence ID" value="KAI5426681.1"/>
    <property type="gene ID" value="KIW84_032203"/>
</dbReference>
<gene>
    <name evidence="4" type="ORF">KIW84_032203</name>
</gene>
<keyword evidence="3" id="KW-0460">Magnesium</keyword>
<dbReference type="GO" id="GO:0000287">
    <property type="term" value="F:magnesium ion binding"/>
    <property type="evidence" value="ECO:0007669"/>
    <property type="project" value="TreeGrafter"/>
</dbReference>
<accession>A0A9D5B1C9</accession>
<proteinExistence type="predicted"/>
<dbReference type="Proteomes" id="UP001058974">
    <property type="component" value="Chromosome 3"/>
</dbReference>
<feature type="non-terminal residue" evidence="4">
    <location>
        <position position="1"/>
    </location>
</feature>
<dbReference type="AlphaFoldDB" id="A0A9D5B1C9"/>
<evidence type="ECO:0000256" key="3">
    <source>
        <dbReference type="ARBA" id="ARBA00022842"/>
    </source>
</evidence>
<dbReference type="InterPro" id="IPR050148">
    <property type="entry name" value="Terpene_synthase-like"/>
</dbReference>
<dbReference type="Gene3D" id="1.50.10.160">
    <property type="match status" value="1"/>
</dbReference>
<dbReference type="EMBL" id="JAMSHJ010000003">
    <property type="protein sequence ID" value="KAI5426681.1"/>
    <property type="molecule type" value="Genomic_DNA"/>
</dbReference>
<evidence type="ECO:0000313" key="4">
    <source>
        <dbReference type="EMBL" id="KAI5426681.1"/>
    </source>
</evidence>
<dbReference type="GO" id="GO:0009507">
    <property type="term" value="C:chloroplast"/>
    <property type="evidence" value="ECO:0007669"/>
    <property type="project" value="TreeGrafter"/>
</dbReference>
<evidence type="ECO:0000313" key="5">
    <source>
        <dbReference type="Proteomes" id="UP001058974"/>
    </source>
</evidence>
<dbReference type="InterPro" id="IPR008930">
    <property type="entry name" value="Terpenoid_cyclase/PrenylTrfase"/>
</dbReference>
<dbReference type="GO" id="GO:0010333">
    <property type="term" value="F:terpene synthase activity"/>
    <property type="evidence" value="ECO:0007669"/>
    <property type="project" value="InterPro"/>
</dbReference>
<evidence type="ECO:0000256" key="2">
    <source>
        <dbReference type="ARBA" id="ARBA00022723"/>
    </source>
</evidence>
<dbReference type="GO" id="GO:0009686">
    <property type="term" value="P:gibberellin biosynthetic process"/>
    <property type="evidence" value="ECO:0007669"/>
    <property type="project" value="TreeGrafter"/>
</dbReference>
<dbReference type="SUPFAM" id="SSF48239">
    <property type="entry name" value="Terpenoid cyclases/Protein prenyltransferases"/>
    <property type="match status" value="1"/>
</dbReference>